<dbReference type="CTD" id="565064"/>
<dbReference type="CDD" id="cd02055">
    <property type="entry name" value="serpinA10_PZI"/>
    <property type="match status" value="1"/>
</dbReference>
<dbReference type="RefSeq" id="XP_030626512.1">
    <property type="nucleotide sequence ID" value="XM_030770652.1"/>
</dbReference>
<evidence type="ECO:0000256" key="2">
    <source>
        <dbReference type="SAM" id="SignalP"/>
    </source>
</evidence>
<dbReference type="AlphaFoldDB" id="A0A6J2V5N0"/>
<dbReference type="Gene3D" id="3.30.497.10">
    <property type="entry name" value="Antithrombin, subunit I, domain 2"/>
    <property type="match status" value="1"/>
</dbReference>
<dbReference type="Pfam" id="PF00079">
    <property type="entry name" value="Serpin"/>
    <property type="match status" value="1"/>
</dbReference>
<dbReference type="RefSeq" id="XP_030626508.1">
    <property type="nucleotide sequence ID" value="XM_030770648.1"/>
</dbReference>
<feature type="signal peptide" evidence="2">
    <location>
        <begin position="1"/>
        <end position="19"/>
    </location>
</feature>
<dbReference type="InterPro" id="IPR023795">
    <property type="entry name" value="Serpin_CS"/>
</dbReference>
<feature type="chain" id="PRO_5044642750" evidence="2">
    <location>
        <begin position="20"/>
        <end position="392"/>
    </location>
</feature>
<dbReference type="SMART" id="SM00093">
    <property type="entry name" value="SERPIN"/>
    <property type="match status" value="1"/>
</dbReference>
<dbReference type="PANTHER" id="PTHR11461:SF191">
    <property type="entry name" value="PROTEIN Z-DEPENDENT PROTEASE INHIBITOR"/>
    <property type="match status" value="1"/>
</dbReference>
<dbReference type="FunFam" id="2.10.310.10:FF:000001">
    <property type="entry name" value="Serpin family A member 1"/>
    <property type="match status" value="1"/>
</dbReference>
<keyword evidence="4" id="KW-1185">Reference proteome</keyword>
<dbReference type="GO" id="GO:0005615">
    <property type="term" value="C:extracellular space"/>
    <property type="evidence" value="ECO:0007669"/>
    <property type="project" value="InterPro"/>
</dbReference>
<evidence type="ECO:0000313" key="10">
    <source>
        <dbReference type="RefSeq" id="XP_030626512.1"/>
    </source>
</evidence>
<evidence type="ECO:0000313" key="7">
    <source>
        <dbReference type="RefSeq" id="XP_030626509.1"/>
    </source>
</evidence>
<dbReference type="Proteomes" id="UP000504632">
    <property type="component" value="Chromosome 4"/>
</dbReference>
<evidence type="ECO:0000256" key="1">
    <source>
        <dbReference type="RuleBase" id="RU000411"/>
    </source>
</evidence>
<accession>A0A6J2V5N0</accession>
<evidence type="ECO:0000259" key="3">
    <source>
        <dbReference type="SMART" id="SM00093"/>
    </source>
</evidence>
<reference evidence="5 6" key="1">
    <citation type="submission" date="2025-04" db="UniProtKB">
        <authorList>
            <consortium name="RefSeq"/>
        </authorList>
    </citation>
    <scope>IDENTIFICATION</scope>
</reference>
<dbReference type="PANTHER" id="PTHR11461">
    <property type="entry name" value="SERINE PROTEASE INHIBITOR, SERPIN"/>
    <property type="match status" value="1"/>
</dbReference>
<evidence type="ECO:0000313" key="5">
    <source>
        <dbReference type="RefSeq" id="XP_030626507.1"/>
    </source>
</evidence>
<dbReference type="GeneID" id="115809123"/>
<dbReference type="InterPro" id="IPR023796">
    <property type="entry name" value="Serpin_dom"/>
</dbReference>
<evidence type="ECO:0000313" key="4">
    <source>
        <dbReference type="Proteomes" id="UP000504632"/>
    </source>
</evidence>
<dbReference type="GO" id="GO:0004867">
    <property type="term" value="F:serine-type endopeptidase inhibitor activity"/>
    <property type="evidence" value="ECO:0007669"/>
    <property type="project" value="InterPro"/>
</dbReference>
<dbReference type="RefSeq" id="XP_030626507.1">
    <property type="nucleotide sequence ID" value="XM_030770647.1"/>
</dbReference>
<dbReference type="GO" id="GO:0007596">
    <property type="term" value="P:blood coagulation"/>
    <property type="evidence" value="ECO:0007669"/>
    <property type="project" value="InterPro"/>
</dbReference>
<dbReference type="Gene3D" id="2.30.39.10">
    <property type="entry name" value="Alpha-1-antitrypsin, domain 1"/>
    <property type="match status" value="1"/>
</dbReference>
<dbReference type="InterPro" id="IPR042185">
    <property type="entry name" value="Serpin_sf_2"/>
</dbReference>
<dbReference type="InterPro" id="IPR033835">
    <property type="entry name" value="PZI_serpin_dom"/>
</dbReference>
<evidence type="ECO:0000313" key="6">
    <source>
        <dbReference type="RefSeq" id="XP_030626508.1"/>
    </source>
</evidence>
<dbReference type="PROSITE" id="PS00284">
    <property type="entry name" value="SERPIN"/>
    <property type="match status" value="1"/>
</dbReference>
<dbReference type="RefSeq" id="XP_030626511.1">
    <property type="nucleotide sequence ID" value="XM_030770651.1"/>
</dbReference>
<dbReference type="InterPro" id="IPR036186">
    <property type="entry name" value="Serpin_sf"/>
</dbReference>
<evidence type="ECO:0000313" key="8">
    <source>
        <dbReference type="RefSeq" id="XP_030626510.1"/>
    </source>
</evidence>
<gene>
    <name evidence="5 6 7 8 9 10" type="primary">LOC115809123</name>
</gene>
<feature type="domain" description="Serpin" evidence="3">
    <location>
        <begin position="38"/>
        <end position="389"/>
    </location>
</feature>
<evidence type="ECO:0000313" key="9">
    <source>
        <dbReference type="RefSeq" id="XP_030626511.1"/>
    </source>
</evidence>
<sequence length="392" mass="43402">MGALSQLLFVSLLALNAHAQRPSADLEELAGRNTEFATALYRKIASYSDDNLVISPLSVTIGLAALAEGARSTTSKALLSGLALAPMERDGQPERIPQLLQQLRETVTQTQATGLFLAQQFQVDPEFSGQVKKYYDADVRSVDFGNAQTTKGIINDYVRSATGDKVRDFVDSIDPQIKLALISAAYFRGPWKLPFNASFTSDERFYIDKYHIVQVPMMFRSDKYYLAYDAKFKVGILRLPCTDGTAMLVLYPDEDVDYTSIDEAITAEVFVGWVEKLKKTKLEVQLPKFVLEQSYSLKRSLESIGIKGVFESTADLSGVSKSQGLQLAEVLHKVSIEVDERGASGGAVLEKSPIMASLPPRLTINRPFLFLVYHEATKALLYMGRVTDPTKK</sequence>
<dbReference type="InterPro" id="IPR042178">
    <property type="entry name" value="Serpin_sf_1"/>
</dbReference>
<dbReference type="OrthoDB" id="10063692at2759"/>
<dbReference type="InterPro" id="IPR000215">
    <property type="entry name" value="Serpin_fam"/>
</dbReference>
<organism evidence="4 9">
    <name type="scientific">Chanos chanos</name>
    <name type="common">Milkfish</name>
    <name type="synonym">Mugil chanos</name>
    <dbReference type="NCBI Taxonomy" id="29144"/>
    <lineage>
        <taxon>Eukaryota</taxon>
        <taxon>Metazoa</taxon>
        <taxon>Chordata</taxon>
        <taxon>Craniata</taxon>
        <taxon>Vertebrata</taxon>
        <taxon>Euteleostomi</taxon>
        <taxon>Actinopterygii</taxon>
        <taxon>Neopterygii</taxon>
        <taxon>Teleostei</taxon>
        <taxon>Ostariophysi</taxon>
        <taxon>Gonorynchiformes</taxon>
        <taxon>Chanidae</taxon>
        <taxon>Chanos</taxon>
    </lineage>
</organism>
<protein>
    <submittedName>
        <fullName evidence="5 6">Protein Z-dependent protease inhibitor-like</fullName>
    </submittedName>
</protein>
<dbReference type="SUPFAM" id="SSF56574">
    <property type="entry name" value="Serpins"/>
    <property type="match status" value="1"/>
</dbReference>
<dbReference type="RefSeq" id="XP_030626509.1">
    <property type="nucleotide sequence ID" value="XM_030770649.1"/>
</dbReference>
<dbReference type="RefSeq" id="XP_030626510.1">
    <property type="nucleotide sequence ID" value="XM_030770650.1"/>
</dbReference>
<name>A0A6J2V5N0_CHACN</name>
<keyword evidence="5 6" id="KW-0646">Protease inhibitor</keyword>
<proteinExistence type="inferred from homology"/>
<comment type="similarity">
    <text evidence="1">Belongs to the serpin family.</text>
</comment>
<keyword evidence="2" id="KW-0732">Signal</keyword>